<organism evidence="1 2">
    <name type="scientific">Naganishia vaughanmartiniae</name>
    <dbReference type="NCBI Taxonomy" id="1424756"/>
    <lineage>
        <taxon>Eukaryota</taxon>
        <taxon>Fungi</taxon>
        <taxon>Dikarya</taxon>
        <taxon>Basidiomycota</taxon>
        <taxon>Agaricomycotina</taxon>
        <taxon>Tremellomycetes</taxon>
        <taxon>Filobasidiales</taxon>
        <taxon>Filobasidiaceae</taxon>
        <taxon>Naganishia</taxon>
    </lineage>
</organism>
<accession>A0ACC2WQ98</accession>
<reference evidence="1" key="1">
    <citation type="submission" date="2023-04" db="EMBL/GenBank/DDBJ databases">
        <title>Draft Genome sequencing of Naganishia species isolated from polar environments using Oxford Nanopore Technology.</title>
        <authorList>
            <person name="Leo P."/>
            <person name="Venkateswaran K."/>
        </authorList>
    </citation>
    <scope>NUCLEOTIDE SEQUENCE</scope>
    <source>
        <strain evidence="1">MNA-CCFEE 5425</strain>
    </source>
</reference>
<evidence type="ECO:0000313" key="2">
    <source>
        <dbReference type="Proteomes" id="UP001243375"/>
    </source>
</evidence>
<protein>
    <submittedName>
        <fullName evidence="1">Uncharacterized protein</fullName>
    </submittedName>
</protein>
<dbReference type="Proteomes" id="UP001243375">
    <property type="component" value="Unassembled WGS sequence"/>
</dbReference>
<keyword evidence="2" id="KW-1185">Reference proteome</keyword>
<sequence length="185" mass="20315">MKTAASPHKLKATKVEKRVTIQSPANKRDRGKTSVKRKASHGEEELSEEDLKPPPKRLKQALADSMSAEGIPIVDLDTPDASSRARPSSPSQSSSASRSSSRTSGRPNSGGKGETMLTVQTHNLPKTKQVAVKTALHPVRILNLTRTMTRRKVEWTNSVLGIDRRPTQLGPWRIQVPHMKLTSIC</sequence>
<proteinExistence type="predicted"/>
<evidence type="ECO:0000313" key="1">
    <source>
        <dbReference type="EMBL" id="KAJ9113251.1"/>
    </source>
</evidence>
<gene>
    <name evidence="1" type="ORF">QFC22_006090</name>
</gene>
<name>A0ACC2WQ98_9TREE</name>
<comment type="caution">
    <text evidence="1">The sequence shown here is derived from an EMBL/GenBank/DDBJ whole genome shotgun (WGS) entry which is preliminary data.</text>
</comment>
<dbReference type="EMBL" id="JASBWU010000022">
    <property type="protein sequence ID" value="KAJ9113251.1"/>
    <property type="molecule type" value="Genomic_DNA"/>
</dbReference>